<evidence type="ECO:0000256" key="1">
    <source>
        <dbReference type="ARBA" id="ARBA00009865"/>
    </source>
</evidence>
<accession>A0A5J4SV46</accession>
<keyword evidence="3 5" id="KW-0326">Glycosidase</keyword>
<evidence type="ECO:0000259" key="4">
    <source>
        <dbReference type="Pfam" id="PF17851"/>
    </source>
</evidence>
<proteinExistence type="inferred from homology"/>
<organism evidence="5">
    <name type="scientific">termite gut metagenome</name>
    <dbReference type="NCBI Taxonomy" id="433724"/>
    <lineage>
        <taxon>unclassified sequences</taxon>
        <taxon>metagenomes</taxon>
        <taxon>organismal metagenomes</taxon>
    </lineage>
</organism>
<evidence type="ECO:0000256" key="2">
    <source>
        <dbReference type="ARBA" id="ARBA00022801"/>
    </source>
</evidence>
<dbReference type="EMBL" id="SNRY01000054">
    <property type="protein sequence ID" value="KAA6349080.1"/>
    <property type="molecule type" value="Genomic_DNA"/>
</dbReference>
<dbReference type="InterPro" id="IPR013320">
    <property type="entry name" value="ConA-like_dom_sf"/>
</dbReference>
<dbReference type="Gene3D" id="2.60.120.200">
    <property type="match status" value="1"/>
</dbReference>
<comment type="caution">
    <text evidence="5">The sequence shown here is derived from an EMBL/GenBank/DDBJ whole genome shotgun (WGS) entry which is preliminary data.</text>
</comment>
<dbReference type="SUPFAM" id="SSF49899">
    <property type="entry name" value="Concanavalin A-like lectins/glucanases"/>
    <property type="match status" value="1"/>
</dbReference>
<dbReference type="GO" id="GO:0005975">
    <property type="term" value="P:carbohydrate metabolic process"/>
    <property type="evidence" value="ECO:0007669"/>
    <property type="project" value="InterPro"/>
</dbReference>
<dbReference type="AlphaFoldDB" id="A0A5J4SV46"/>
<evidence type="ECO:0000313" key="5">
    <source>
        <dbReference type="EMBL" id="KAA6349080.1"/>
    </source>
</evidence>
<sequence length="1215" mass="138074">MKKIVWSFFLFLTCSLHAQVWVADNGDGTYKNPVLFADYSDPDVIRVGDDYWMVASSFTAMPGIPLLHSKDLVNWTIVNHIYEGLPLEKYRKPVHGEGSWAPAIRYHRGMFYVYFCTPNDGLFVARSTDPLGKWGLKHILQVEKWEDPCPFWDEDGQAYLVHSYQRGGPAVLHKMSPDGLRLLDNGTTVYRDEEVNPTLEGLKMDKRNGWYYIFAPAGGVATGWQTVLRSKNVYGPYEARKVLEAGNGINGPHQGGLVDTPSGEWWFIHFQSRGAYGRVVHLQPAVWTSDDWVVIGDDSAGNGCGIPVLTYRKPDVGKIFPVQVPQTTDEFEANRLGFQWQWNAIENPAWYSLSARRGFIRLFAKTCPTEQGNLYYAGNLLLQKLPASAFTVTTQVETHFTDVGERAGAIVMGNAYTYIALIKDEKGNRISVVTGRYDRLPVMPEEVATVETNISKAWFKIHIHTDQTCSFSYGTDGEIFVDLGDRYPVAPGAWIGGKVGIFSSSPNIVQGKGYADFDYFRLQPPPHKIDRQALITRNNVHLEAFDSLNSLSVGNGSFAFTVDATGLQTFPEMYASGVPLGTYSEWGWHSYPNPKNLKQEESWQNFDFRGRPEPYAVQIPPPGRTCEASEWYRINPHRMHLGNVGLELTDTKGDFRVERNAISPIRQTLDLWNGEIISDFSYNQAAVSVRTVSDTRKSQISTSVSSRLLAGGEIKLNLRFPYPSGGHTDDGSNWNNPEAHTSVIVEKGDNFAVIKRTLDEITYFVKVQWNEPATITEKAPHYFVITASSGNLELTCLFANEQPSETLPYYAEAKAVAKVFWNNYWKSGGAIDFSECSDPRAKELERRVILSQYIMRSNNTGEIPPPETGLVYNSWYGRPHLEMHWWHGVHHVLWGRPELLEKSMRWYKDVAYSPAKSIAARQGFDGIRWMKMTDNWAGEAPSSIGSFLIWQQPHFIYFAELLYRTNPMPETIDKYKELVFETARWMASFATYDEASDRYLLKGYIPAQETIYPAKTVNSPFELAYWYWGLSTAQQWRERACLERDPEWDHILAKLSHLASKEGKYLASENVISTYEDIRFISDHPMALGSFGILPESNLFDNEMMKNTFHWIWNDWNWDSAWGWDYPMVAMSATRMGLPEHAIDALLVNHRANTYLPNGHNFQNDRLRIYLPGNGGLLTAIAMMCTGWDGSENDLPGFPHNGQWNVKWEGLQKMP</sequence>
<dbReference type="Gene3D" id="1.50.10.10">
    <property type="match status" value="1"/>
</dbReference>
<protein>
    <submittedName>
        <fullName evidence="5">Xylan 1 3-beta-xylosidase</fullName>
        <ecNumber evidence="5">3.2.1.72</ecNumber>
    </submittedName>
</protein>
<dbReference type="EC" id="3.2.1.72" evidence="5"/>
<dbReference type="InterPro" id="IPR006710">
    <property type="entry name" value="Glyco_hydro_43"/>
</dbReference>
<evidence type="ECO:0000256" key="3">
    <source>
        <dbReference type="ARBA" id="ARBA00023295"/>
    </source>
</evidence>
<dbReference type="CDD" id="cd09001">
    <property type="entry name" value="GH43_FsAxh1-like"/>
    <property type="match status" value="1"/>
</dbReference>
<dbReference type="InterPro" id="IPR023296">
    <property type="entry name" value="Glyco_hydro_beta-prop_sf"/>
</dbReference>
<dbReference type="SUPFAM" id="SSF48208">
    <property type="entry name" value="Six-hairpin glycosidases"/>
    <property type="match status" value="1"/>
</dbReference>
<reference evidence="5" key="1">
    <citation type="submission" date="2019-03" db="EMBL/GenBank/DDBJ databases">
        <title>Single cell metagenomics reveals metabolic interactions within the superorganism composed of flagellate Streblomastix strix and complex community of Bacteroidetes bacteria on its surface.</title>
        <authorList>
            <person name="Treitli S.C."/>
            <person name="Kolisko M."/>
            <person name="Husnik F."/>
            <person name="Keeling P."/>
            <person name="Hampl V."/>
        </authorList>
    </citation>
    <scope>NUCLEOTIDE SEQUENCE</scope>
    <source>
        <strain evidence="5">STM</strain>
    </source>
</reference>
<dbReference type="InterPro" id="IPR041542">
    <property type="entry name" value="GH43_C2"/>
</dbReference>
<dbReference type="Pfam" id="PF17851">
    <property type="entry name" value="GH43_C2"/>
    <property type="match status" value="1"/>
</dbReference>
<dbReference type="PANTHER" id="PTHR42812">
    <property type="entry name" value="BETA-XYLOSIDASE"/>
    <property type="match status" value="1"/>
</dbReference>
<dbReference type="InterPro" id="IPR051795">
    <property type="entry name" value="Glycosyl_Hydrlase_43"/>
</dbReference>
<gene>
    <name evidence="5" type="ORF">EZS27_003476</name>
</gene>
<dbReference type="Gene3D" id="2.115.10.20">
    <property type="entry name" value="Glycosyl hydrolase domain, family 43"/>
    <property type="match status" value="1"/>
</dbReference>
<dbReference type="GO" id="GO:0033914">
    <property type="term" value="F:xylan 1,3-beta-xylosidase activity"/>
    <property type="evidence" value="ECO:0007669"/>
    <property type="project" value="UniProtKB-EC"/>
</dbReference>
<dbReference type="PANTHER" id="PTHR42812:SF12">
    <property type="entry name" value="BETA-XYLOSIDASE-RELATED"/>
    <property type="match status" value="1"/>
</dbReference>
<keyword evidence="2 5" id="KW-0378">Hydrolase</keyword>
<dbReference type="SUPFAM" id="SSF75005">
    <property type="entry name" value="Arabinanase/levansucrase/invertase"/>
    <property type="match status" value="1"/>
</dbReference>
<name>A0A5J4SV46_9ZZZZ</name>
<dbReference type="InterPro" id="IPR008928">
    <property type="entry name" value="6-hairpin_glycosidase_sf"/>
</dbReference>
<feature type="domain" description="Beta-xylosidase C-terminal Concanavalin A-like" evidence="4">
    <location>
        <begin position="328"/>
        <end position="522"/>
    </location>
</feature>
<comment type="similarity">
    <text evidence="1">Belongs to the glycosyl hydrolase 43 family.</text>
</comment>
<dbReference type="Pfam" id="PF04616">
    <property type="entry name" value="Glyco_hydro_43"/>
    <property type="match status" value="1"/>
</dbReference>
<dbReference type="InterPro" id="IPR012341">
    <property type="entry name" value="6hp_glycosidase-like_sf"/>
</dbReference>